<evidence type="ECO:0000313" key="2">
    <source>
        <dbReference type="EMBL" id="KIJ35180.1"/>
    </source>
</evidence>
<dbReference type="EMBL" id="KN837191">
    <property type="protein sequence ID" value="KIJ35180.1"/>
    <property type="molecule type" value="Genomic_DNA"/>
</dbReference>
<dbReference type="AlphaFoldDB" id="A0A0C9VCC0"/>
<organism evidence="2 3">
    <name type="scientific">Sphaerobolus stellatus (strain SS14)</name>
    <dbReference type="NCBI Taxonomy" id="990650"/>
    <lineage>
        <taxon>Eukaryota</taxon>
        <taxon>Fungi</taxon>
        <taxon>Dikarya</taxon>
        <taxon>Basidiomycota</taxon>
        <taxon>Agaricomycotina</taxon>
        <taxon>Agaricomycetes</taxon>
        <taxon>Phallomycetidae</taxon>
        <taxon>Geastrales</taxon>
        <taxon>Sphaerobolaceae</taxon>
        <taxon>Sphaerobolus</taxon>
    </lineage>
</organism>
<reference evidence="2 3" key="1">
    <citation type="submission" date="2014-06" db="EMBL/GenBank/DDBJ databases">
        <title>Evolutionary Origins and Diversification of the Mycorrhizal Mutualists.</title>
        <authorList>
            <consortium name="DOE Joint Genome Institute"/>
            <consortium name="Mycorrhizal Genomics Consortium"/>
            <person name="Kohler A."/>
            <person name="Kuo A."/>
            <person name="Nagy L.G."/>
            <person name="Floudas D."/>
            <person name="Copeland A."/>
            <person name="Barry K.W."/>
            <person name="Cichocki N."/>
            <person name="Veneault-Fourrey C."/>
            <person name="LaButti K."/>
            <person name="Lindquist E.A."/>
            <person name="Lipzen A."/>
            <person name="Lundell T."/>
            <person name="Morin E."/>
            <person name="Murat C."/>
            <person name="Riley R."/>
            <person name="Ohm R."/>
            <person name="Sun H."/>
            <person name="Tunlid A."/>
            <person name="Henrissat B."/>
            <person name="Grigoriev I.V."/>
            <person name="Hibbett D.S."/>
            <person name="Martin F."/>
        </authorList>
    </citation>
    <scope>NUCLEOTIDE SEQUENCE [LARGE SCALE GENOMIC DNA]</scope>
    <source>
        <strain evidence="2 3">SS14</strain>
    </source>
</reference>
<dbReference type="InterPro" id="IPR054443">
    <property type="entry name" value="Y3-like_dom"/>
</dbReference>
<evidence type="ECO:0000313" key="3">
    <source>
        <dbReference type="Proteomes" id="UP000054279"/>
    </source>
</evidence>
<protein>
    <recommendedName>
        <fullName evidence="1">Glycan binding protein Y3-like domain-containing protein</fullName>
    </recommendedName>
</protein>
<feature type="domain" description="Glycan binding protein Y3-like" evidence="1">
    <location>
        <begin position="22"/>
        <end position="107"/>
    </location>
</feature>
<gene>
    <name evidence="2" type="ORF">M422DRAFT_782606</name>
</gene>
<accession>A0A0C9VCC0</accession>
<dbReference type="Proteomes" id="UP000054279">
    <property type="component" value="Unassembled WGS sequence"/>
</dbReference>
<evidence type="ECO:0000259" key="1">
    <source>
        <dbReference type="Pfam" id="PF22803"/>
    </source>
</evidence>
<name>A0A0C9VCC0_SPHS4</name>
<sequence>MPSNAFNINASISCFPTGFTGDCSAVFSFLCEVNTDSTLAPGTTSSGGGGHDDNSDTLCSTRVKNDGNVTATPSLQSCQTVLGLIILECPFGGFGKLSPTDPFTYALALGVSDVPPIP</sequence>
<dbReference type="HOGENOM" id="CLU_2074609_0_0_1"/>
<keyword evidence="3" id="KW-1185">Reference proteome</keyword>
<dbReference type="Pfam" id="PF22803">
    <property type="entry name" value="GBD_Y3"/>
    <property type="match status" value="1"/>
</dbReference>
<proteinExistence type="predicted"/>